<dbReference type="SUPFAM" id="SSF55874">
    <property type="entry name" value="ATPase domain of HSP90 chaperone/DNA topoisomerase II/histidine kinase"/>
    <property type="match status" value="1"/>
</dbReference>
<dbReference type="EC" id="2.7.13.3" evidence="4"/>
<evidence type="ECO:0000256" key="6">
    <source>
        <dbReference type="ARBA" id="ARBA00022485"/>
    </source>
</evidence>
<comment type="caution">
    <text evidence="21">The sequence shown here is derived from an EMBL/GenBank/DDBJ whole genome shotgun (WGS) entry which is preliminary data.</text>
</comment>
<evidence type="ECO:0000256" key="14">
    <source>
        <dbReference type="ARBA" id="ARBA00023004"/>
    </source>
</evidence>
<comment type="cofactor">
    <cofactor evidence="2">
        <name>[4Fe-4S] cluster</name>
        <dbReference type="ChEBI" id="CHEBI:49883"/>
    </cofactor>
</comment>
<dbReference type="EMBL" id="JAABOQ010000009">
    <property type="protein sequence ID" value="NER19056.1"/>
    <property type="molecule type" value="Genomic_DNA"/>
</dbReference>
<keyword evidence="19" id="KW-0472">Membrane</keyword>
<dbReference type="InterPro" id="IPR011712">
    <property type="entry name" value="Sig_transdc_His_kin_sub3_dim/P"/>
</dbReference>
<dbReference type="InterPro" id="IPR003594">
    <property type="entry name" value="HATPase_dom"/>
</dbReference>
<dbReference type="GO" id="GO:0016020">
    <property type="term" value="C:membrane"/>
    <property type="evidence" value="ECO:0007669"/>
    <property type="project" value="InterPro"/>
</dbReference>
<evidence type="ECO:0000256" key="2">
    <source>
        <dbReference type="ARBA" id="ARBA00001966"/>
    </source>
</evidence>
<keyword evidence="22" id="KW-1185">Reference proteome</keyword>
<dbReference type="AlphaFoldDB" id="A0A6M0CM82"/>
<dbReference type="GO" id="GO:0000155">
    <property type="term" value="F:phosphorelay sensor kinase activity"/>
    <property type="evidence" value="ECO:0007669"/>
    <property type="project" value="InterPro"/>
</dbReference>
<dbReference type="PRINTS" id="PR00344">
    <property type="entry name" value="BCTRLSENSOR"/>
</dbReference>
<keyword evidence="6" id="KW-0004">4Fe-4S</keyword>
<keyword evidence="11" id="KW-0547">Nucleotide-binding</keyword>
<evidence type="ECO:0000256" key="7">
    <source>
        <dbReference type="ARBA" id="ARBA00022490"/>
    </source>
</evidence>
<evidence type="ECO:0000256" key="19">
    <source>
        <dbReference type="SAM" id="Phobius"/>
    </source>
</evidence>
<keyword evidence="15" id="KW-0902">Two-component regulatory system</keyword>
<dbReference type="Gene3D" id="3.30.565.10">
    <property type="entry name" value="Histidine kinase-like ATPase, C-terminal domain"/>
    <property type="match status" value="1"/>
</dbReference>
<accession>A0A6M0CM82</accession>
<evidence type="ECO:0000256" key="15">
    <source>
        <dbReference type="ARBA" id="ARBA00023012"/>
    </source>
</evidence>
<name>A0A6M0CM82_9FLAO</name>
<dbReference type="Pfam" id="PF02518">
    <property type="entry name" value="HATPase_c"/>
    <property type="match status" value="1"/>
</dbReference>
<evidence type="ECO:0000256" key="3">
    <source>
        <dbReference type="ARBA" id="ARBA00004496"/>
    </source>
</evidence>
<keyword evidence="9" id="KW-0808">Transferase</keyword>
<feature type="transmembrane region" description="Helical" evidence="19">
    <location>
        <begin position="6"/>
        <end position="28"/>
    </location>
</feature>
<evidence type="ECO:0000256" key="1">
    <source>
        <dbReference type="ARBA" id="ARBA00000085"/>
    </source>
</evidence>
<evidence type="ECO:0000256" key="16">
    <source>
        <dbReference type="ARBA" id="ARBA00023014"/>
    </source>
</evidence>
<evidence type="ECO:0000256" key="5">
    <source>
        <dbReference type="ARBA" id="ARBA00017322"/>
    </source>
</evidence>
<dbReference type="InterPro" id="IPR005467">
    <property type="entry name" value="His_kinase_dom"/>
</dbReference>
<gene>
    <name evidence="21" type="ORF">GWK10_17710</name>
</gene>
<organism evidence="21 22">
    <name type="scientific">Spongiivirga citrea</name>
    <dbReference type="NCBI Taxonomy" id="1481457"/>
    <lineage>
        <taxon>Bacteria</taxon>
        <taxon>Pseudomonadati</taxon>
        <taxon>Bacteroidota</taxon>
        <taxon>Flavobacteriia</taxon>
        <taxon>Flavobacteriales</taxon>
        <taxon>Flavobacteriaceae</taxon>
        <taxon>Spongiivirga</taxon>
    </lineage>
</organism>
<evidence type="ECO:0000256" key="9">
    <source>
        <dbReference type="ARBA" id="ARBA00022679"/>
    </source>
</evidence>
<dbReference type="GO" id="GO:0046983">
    <property type="term" value="F:protein dimerization activity"/>
    <property type="evidence" value="ECO:0007669"/>
    <property type="project" value="InterPro"/>
</dbReference>
<dbReference type="GO" id="GO:0046872">
    <property type="term" value="F:metal ion binding"/>
    <property type="evidence" value="ECO:0007669"/>
    <property type="project" value="UniProtKB-KW"/>
</dbReference>
<feature type="domain" description="Histidine kinase" evidence="20">
    <location>
        <begin position="67"/>
        <end position="256"/>
    </location>
</feature>
<evidence type="ECO:0000313" key="22">
    <source>
        <dbReference type="Proteomes" id="UP000474296"/>
    </source>
</evidence>
<dbReference type="PANTHER" id="PTHR24421">
    <property type="entry name" value="NITRATE/NITRITE SENSOR PROTEIN NARX-RELATED"/>
    <property type="match status" value="1"/>
</dbReference>
<reference evidence="21 22" key="1">
    <citation type="submission" date="2020-01" db="EMBL/GenBank/DDBJ databases">
        <title>Spongiivirga citrea KCTC 32990T.</title>
        <authorList>
            <person name="Wang G."/>
        </authorList>
    </citation>
    <scope>NUCLEOTIDE SEQUENCE [LARGE SCALE GENOMIC DNA]</scope>
    <source>
        <strain evidence="21 22">KCTC 32990</strain>
    </source>
</reference>
<dbReference type="CDD" id="cd16917">
    <property type="entry name" value="HATPase_UhpB-NarQ-NarX-like"/>
    <property type="match status" value="1"/>
</dbReference>
<protein>
    <recommendedName>
        <fullName evidence="5">Oxygen sensor histidine kinase NreB</fullName>
        <ecNumber evidence="4">2.7.13.3</ecNumber>
    </recommendedName>
    <alternativeName>
        <fullName evidence="18">Nitrogen regulation protein B</fullName>
    </alternativeName>
</protein>
<dbReference type="Pfam" id="PF07730">
    <property type="entry name" value="HisKA_3"/>
    <property type="match status" value="1"/>
</dbReference>
<evidence type="ECO:0000256" key="18">
    <source>
        <dbReference type="ARBA" id="ARBA00030800"/>
    </source>
</evidence>
<evidence type="ECO:0000256" key="8">
    <source>
        <dbReference type="ARBA" id="ARBA00022553"/>
    </source>
</evidence>
<evidence type="ECO:0000256" key="12">
    <source>
        <dbReference type="ARBA" id="ARBA00022777"/>
    </source>
</evidence>
<keyword evidence="19" id="KW-0812">Transmembrane</keyword>
<dbReference type="InterPro" id="IPR004358">
    <property type="entry name" value="Sig_transdc_His_kin-like_C"/>
</dbReference>
<keyword evidence="19" id="KW-1133">Transmembrane helix</keyword>
<evidence type="ECO:0000256" key="13">
    <source>
        <dbReference type="ARBA" id="ARBA00022840"/>
    </source>
</evidence>
<dbReference type="GO" id="GO:0005737">
    <property type="term" value="C:cytoplasm"/>
    <property type="evidence" value="ECO:0007669"/>
    <property type="project" value="UniProtKB-SubCell"/>
</dbReference>
<dbReference type="InterPro" id="IPR036890">
    <property type="entry name" value="HATPase_C_sf"/>
</dbReference>
<dbReference type="GO" id="GO:0051539">
    <property type="term" value="F:4 iron, 4 sulfur cluster binding"/>
    <property type="evidence" value="ECO:0007669"/>
    <property type="project" value="UniProtKB-KW"/>
</dbReference>
<dbReference type="Gene3D" id="1.20.5.1930">
    <property type="match status" value="1"/>
</dbReference>
<evidence type="ECO:0000256" key="10">
    <source>
        <dbReference type="ARBA" id="ARBA00022723"/>
    </source>
</evidence>
<comment type="catalytic activity">
    <reaction evidence="1">
        <text>ATP + protein L-histidine = ADP + protein N-phospho-L-histidine.</text>
        <dbReference type="EC" id="2.7.13.3"/>
    </reaction>
</comment>
<keyword evidence="14" id="KW-0408">Iron</keyword>
<comment type="function">
    <text evidence="17">Member of the two-component regulatory system NreB/NreC involved in the control of dissimilatory nitrate/nitrite reduction in response to oxygen. NreB functions as a direct oxygen sensor histidine kinase which is autophosphorylated, in the absence of oxygen, probably at the conserved histidine residue, and transfers its phosphate group probably to a conserved aspartate residue of NreC. NreB/NreC activates the expression of the nitrate (narGHJI) and nitrite (nir) reductase operons, as well as the putative nitrate transporter gene narT.</text>
</comment>
<keyword evidence="10" id="KW-0479">Metal-binding</keyword>
<dbReference type="PROSITE" id="PS50109">
    <property type="entry name" value="HIS_KIN"/>
    <property type="match status" value="1"/>
</dbReference>
<keyword evidence="16" id="KW-0411">Iron-sulfur</keyword>
<evidence type="ECO:0000256" key="4">
    <source>
        <dbReference type="ARBA" id="ARBA00012438"/>
    </source>
</evidence>
<keyword evidence="7" id="KW-0963">Cytoplasm</keyword>
<comment type="subcellular location">
    <subcellularLocation>
        <location evidence="3">Cytoplasm</location>
    </subcellularLocation>
</comment>
<proteinExistence type="predicted"/>
<sequence>MGETSFKIMLVIFNVIFVAFIAGIIIFIRSYRQRKKEYVQELKTVALQHKKELLTTQLEIQQQTMKHIGREIHDNVGQKLTLSSLYLQQLPIENQSKEVVESVNNINAIINESLQDLRLLSKSLTDDNINDLTIVELLEIECDKIRSLKKFKIDFKNTLKSAVPYEIKSVLLRVTQEFLQNSIKHSKCKNIFISLSKTNKHLDLQLQDDGKGFDLKNLKTSGIGLKNIEKRIKLLNGTFNPKSDKNGTTFNIKIPI</sequence>
<evidence type="ECO:0000256" key="11">
    <source>
        <dbReference type="ARBA" id="ARBA00022741"/>
    </source>
</evidence>
<evidence type="ECO:0000259" key="20">
    <source>
        <dbReference type="PROSITE" id="PS50109"/>
    </source>
</evidence>
<dbReference type="PANTHER" id="PTHR24421:SF10">
    <property type="entry name" value="NITRATE_NITRITE SENSOR PROTEIN NARQ"/>
    <property type="match status" value="1"/>
</dbReference>
<evidence type="ECO:0000256" key="17">
    <source>
        <dbReference type="ARBA" id="ARBA00024827"/>
    </source>
</evidence>
<keyword evidence="8" id="KW-0597">Phosphoprotein</keyword>
<dbReference type="GO" id="GO:0005524">
    <property type="term" value="F:ATP binding"/>
    <property type="evidence" value="ECO:0007669"/>
    <property type="project" value="UniProtKB-KW"/>
</dbReference>
<keyword evidence="12 21" id="KW-0418">Kinase</keyword>
<evidence type="ECO:0000313" key="21">
    <source>
        <dbReference type="EMBL" id="NER19056.1"/>
    </source>
</evidence>
<keyword evidence="13" id="KW-0067">ATP-binding</keyword>
<dbReference type="InterPro" id="IPR050482">
    <property type="entry name" value="Sensor_HK_TwoCompSys"/>
</dbReference>
<dbReference type="Proteomes" id="UP000474296">
    <property type="component" value="Unassembled WGS sequence"/>
</dbReference>